<dbReference type="RefSeq" id="WP_077833150.1">
    <property type="nucleotide sequence ID" value="NZ_CP096983.1"/>
</dbReference>
<dbReference type="PROSITE" id="PS51677">
    <property type="entry name" value="NODB"/>
    <property type="match status" value="1"/>
</dbReference>
<organism evidence="1 2">
    <name type="scientific">Clostridium felsineum</name>
    <dbReference type="NCBI Taxonomy" id="36839"/>
    <lineage>
        <taxon>Bacteria</taxon>
        <taxon>Bacillati</taxon>
        <taxon>Bacillota</taxon>
        <taxon>Clostridia</taxon>
        <taxon>Eubacteriales</taxon>
        <taxon>Clostridiaceae</taxon>
        <taxon>Clostridium</taxon>
    </lineage>
</organism>
<dbReference type="InterPro" id="IPR011330">
    <property type="entry name" value="Glyco_hydro/deAcase_b/a-brl"/>
</dbReference>
<sequence length="312" mass="35574">MNLRKRKNKKNKFLKRGLILVILVIGAAALYKGYKQYNTKKVQANETVADHKVKVKNNKKITNKEEKKKNVIENKWNNVNEEGQKYIYDAAKVKDIIDKKVSNDGKKVVFLTFDDGPSLTVTPKILDTLKQYNVKATFSLVGKEINVSEGSRNLVKRIYNEGNAIANHTYSHNMGILYPQNKTNVDGFINEVDETNNIIKGILGQGFNTRVVRMPGGYMSRTYYHDPNLPQLDAKLNERGIYNIDWNASDFDSEGKKKNAAELIEEVKKSAGSQEKVIVLMHDTYGKEEVAKALPQIIEYFKNQGYEFRTIS</sequence>
<dbReference type="Pfam" id="PF01522">
    <property type="entry name" value="Polysacc_deac_1"/>
    <property type="match status" value="1"/>
</dbReference>
<dbReference type="Proteomes" id="UP000190951">
    <property type="component" value="Chromosome"/>
</dbReference>
<dbReference type="GO" id="GO:0016810">
    <property type="term" value="F:hydrolase activity, acting on carbon-nitrogen (but not peptide) bonds"/>
    <property type="evidence" value="ECO:0007669"/>
    <property type="project" value="InterPro"/>
</dbReference>
<protein>
    <submittedName>
        <fullName evidence="1">Uncharacterized protein</fullName>
    </submittedName>
</protein>
<keyword evidence="2" id="KW-1185">Reference proteome</keyword>
<evidence type="ECO:0000313" key="1">
    <source>
        <dbReference type="EMBL" id="URZ12926.1"/>
    </source>
</evidence>
<dbReference type="InterPro" id="IPR050248">
    <property type="entry name" value="Polysacc_deacetylase_ArnD"/>
</dbReference>
<dbReference type="InterPro" id="IPR002509">
    <property type="entry name" value="NODB_dom"/>
</dbReference>
<evidence type="ECO:0000313" key="2">
    <source>
        <dbReference type="Proteomes" id="UP000190951"/>
    </source>
</evidence>
<dbReference type="PANTHER" id="PTHR10587:SF125">
    <property type="entry name" value="POLYSACCHARIDE DEACETYLASE YHEN-RELATED"/>
    <property type="match status" value="1"/>
</dbReference>
<reference evidence="1 2" key="1">
    <citation type="submission" date="2022-04" db="EMBL/GenBank/DDBJ databases">
        <title>Genome sequence of C. roseum typestrain.</title>
        <authorList>
            <person name="Poehlein A."/>
            <person name="Schoch T."/>
            <person name="Duerre P."/>
            <person name="Daniel R."/>
        </authorList>
    </citation>
    <scope>NUCLEOTIDE SEQUENCE [LARGE SCALE GENOMIC DNA]</scope>
    <source>
        <strain evidence="1 2">DSM 7320</strain>
    </source>
</reference>
<dbReference type="KEGG" id="crw:CROST_036720"/>
<accession>A0A1S8MBZ5</accession>
<dbReference type="PANTHER" id="PTHR10587">
    <property type="entry name" value="GLYCOSYL TRANSFERASE-RELATED"/>
    <property type="match status" value="1"/>
</dbReference>
<dbReference type="AlphaFoldDB" id="A0A1S8MBZ5"/>
<dbReference type="SUPFAM" id="SSF88713">
    <property type="entry name" value="Glycoside hydrolase/deacetylase"/>
    <property type="match status" value="1"/>
</dbReference>
<dbReference type="CDD" id="cd10944">
    <property type="entry name" value="CE4_SmPgdA_like"/>
    <property type="match status" value="1"/>
</dbReference>
<dbReference type="GO" id="GO:0005975">
    <property type="term" value="P:carbohydrate metabolic process"/>
    <property type="evidence" value="ECO:0007669"/>
    <property type="project" value="InterPro"/>
</dbReference>
<proteinExistence type="predicted"/>
<gene>
    <name evidence="1" type="ORF">CROST_036720</name>
</gene>
<dbReference type="Gene3D" id="3.20.20.370">
    <property type="entry name" value="Glycoside hydrolase/deacetylase"/>
    <property type="match status" value="1"/>
</dbReference>
<dbReference type="EMBL" id="CP096983">
    <property type="protein sequence ID" value="URZ12926.1"/>
    <property type="molecule type" value="Genomic_DNA"/>
</dbReference>
<dbReference type="STRING" id="84029.CROST_37980"/>
<name>A0A1S8MBZ5_9CLOT</name>